<protein>
    <submittedName>
        <fullName evidence="2">Uncharacterized protein</fullName>
    </submittedName>
</protein>
<dbReference type="Proteomes" id="UP001142489">
    <property type="component" value="Unassembled WGS sequence"/>
</dbReference>
<reference evidence="2" key="1">
    <citation type="journal article" date="2023" name="DNA Res.">
        <title>Chromosome-level genome assembly of Phrynocephalus forsythii using third-generation DNA sequencing and Hi-C analysis.</title>
        <authorList>
            <person name="Qi Y."/>
            <person name="Zhao W."/>
            <person name="Zhao Y."/>
            <person name="Niu C."/>
            <person name="Cao S."/>
            <person name="Zhang Y."/>
        </authorList>
    </citation>
    <scope>NUCLEOTIDE SEQUENCE</scope>
    <source>
        <tissue evidence="2">Muscle</tissue>
    </source>
</reference>
<feature type="region of interest" description="Disordered" evidence="1">
    <location>
        <begin position="1"/>
        <end position="64"/>
    </location>
</feature>
<evidence type="ECO:0000313" key="3">
    <source>
        <dbReference type="Proteomes" id="UP001142489"/>
    </source>
</evidence>
<dbReference type="GO" id="GO:0005654">
    <property type="term" value="C:nucleoplasm"/>
    <property type="evidence" value="ECO:0007669"/>
    <property type="project" value="TreeGrafter"/>
</dbReference>
<dbReference type="GO" id="GO:0007221">
    <property type="term" value="P:positive regulation of transcription of Notch receptor target"/>
    <property type="evidence" value="ECO:0007669"/>
    <property type="project" value="InterPro"/>
</dbReference>
<dbReference type="InterPro" id="IPR046369">
    <property type="entry name" value="MAML1-3"/>
</dbReference>
<evidence type="ECO:0000256" key="1">
    <source>
        <dbReference type="SAM" id="MobiDB-lite"/>
    </source>
</evidence>
<organism evidence="2 3">
    <name type="scientific">Phrynocephalus forsythii</name>
    <dbReference type="NCBI Taxonomy" id="171643"/>
    <lineage>
        <taxon>Eukaryota</taxon>
        <taxon>Metazoa</taxon>
        <taxon>Chordata</taxon>
        <taxon>Craniata</taxon>
        <taxon>Vertebrata</taxon>
        <taxon>Euteleostomi</taxon>
        <taxon>Lepidosauria</taxon>
        <taxon>Squamata</taxon>
        <taxon>Bifurcata</taxon>
        <taxon>Unidentata</taxon>
        <taxon>Episquamata</taxon>
        <taxon>Toxicofera</taxon>
        <taxon>Iguania</taxon>
        <taxon>Acrodonta</taxon>
        <taxon>Agamidae</taxon>
        <taxon>Agaminae</taxon>
        <taxon>Phrynocephalus</taxon>
    </lineage>
</organism>
<sequence length="123" mass="13184">MTQMNQTLNGQVAGTSKSQSTRANQVRAQTVPHLNPPGVGMTPPHSLSSNHFPSGTNPISARAYQGTDHSSDLAFDFLNQQGDNIGPALNSDPDFIDSLLKTEPGNDDWMKDINLDEILGGHS</sequence>
<dbReference type="PANTHER" id="PTHR15692:SF9">
    <property type="entry name" value="MASTERMIND-LIKE PROTEIN 2"/>
    <property type="match status" value="1"/>
</dbReference>
<dbReference type="AlphaFoldDB" id="A0A9Q0XQJ0"/>
<feature type="compositionally biased region" description="Polar residues" evidence="1">
    <location>
        <begin position="1"/>
        <end position="28"/>
    </location>
</feature>
<accession>A0A9Q0XQJ0</accession>
<comment type="caution">
    <text evidence="2">The sequence shown here is derived from an EMBL/GenBank/DDBJ whole genome shotgun (WGS) entry which is preliminary data.</text>
</comment>
<keyword evidence="3" id="KW-1185">Reference proteome</keyword>
<proteinExistence type="predicted"/>
<name>A0A9Q0XQJ0_9SAUR</name>
<gene>
    <name evidence="2" type="ORF">JRQ81_019615</name>
</gene>
<evidence type="ECO:0000313" key="2">
    <source>
        <dbReference type="EMBL" id="KAJ7320104.1"/>
    </source>
</evidence>
<dbReference type="PANTHER" id="PTHR15692">
    <property type="entry name" value="MASTERMIND-LIKE"/>
    <property type="match status" value="1"/>
</dbReference>
<dbReference type="EMBL" id="JAPFRF010000010">
    <property type="protein sequence ID" value="KAJ7320104.1"/>
    <property type="molecule type" value="Genomic_DNA"/>
</dbReference>
<dbReference type="GO" id="GO:0003713">
    <property type="term" value="F:transcription coactivator activity"/>
    <property type="evidence" value="ECO:0007669"/>
    <property type="project" value="InterPro"/>
</dbReference>
<feature type="compositionally biased region" description="Polar residues" evidence="1">
    <location>
        <begin position="45"/>
        <end position="59"/>
    </location>
</feature>
<dbReference type="OrthoDB" id="9908492at2759"/>